<dbReference type="Pfam" id="PF02585">
    <property type="entry name" value="PIG-L"/>
    <property type="match status" value="1"/>
</dbReference>
<dbReference type="AlphaFoldDB" id="I0WFW6"/>
<dbReference type="InterPro" id="IPR029062">
    <property type="entry name" value="Class_I_gatase-like"/>
</dbReference>
<dbReference type="OrthoDB" id="9759749at2"/>
<organism evidence="1 2">
    <name type="scientific">Imtechella halotolerans K1</name>
    <dbReference type="NCBI Taxonomy" id="946077"/>
    <lineage>
        <taxon>Bacteria</taxon>
        <taxon>Pseudomonadati</taxon>
        <taxon>Bacteroidota</taxon>
        <taxon>Flavobacteriia</taxon>
        <taxon>Flavobacteriales</taxon>
        <taxon>Flavobacteriaceae</taxon>
        <taxon>Imtechella</taxon>
    </lineage>
</organism>
<sequence length="839" mass="94118">MYKKLLWAFLILGNLSIIYGQPPKKPDAAQLYESLQKLNFFGTALYIAAHPDDENTKLISYLSNDVHARTAYLSITRGDGGQNLIGTELRELLGVIRTQELIAARSTDGGQQRFTRANDFGYSKHPDETLSLWNKEEVMADVVWTIRKLRPDVIINRFDHRSPGTTHGHHTSSAILSVEAFDLAADPTAYPEQLKYVQPWQPKRLFFNTSWWFYGSEENFQKADKTNLLQLNTGTFYPLKGKSNGEIAALSRSQHSSQGFGVIGNRGNENEYLEFLKGDFPTNKNDLFDGITTSWERMPGGKAIGEILTKVAENFNFRQPDTHVGELLKAYELLTKVPENPWKEYKLQELQELIIATTGLFIEAVALEQTVAPGNNVSLKIEAINRSSQSVVLEHIKFESMTIEGSPLVFNKPFNTTTTIPIAKNAPYTSPYWLAEQGNLGMYTVKDQLLRGNPDTHRPYLSYQLKVDGVPFEIQREIVYKYNNPEKGEVYQPFEILPPVTVSIAHKVTVFPDANSKLLPVHVKAGETGVKGMVRLEAPKGWQITPAELPFDIALKNDEQILTFTVTPPAFESDALLKAFVTTPKNTYNQELITIDYPHIPKQSILKEASSKIVRLNLQKAGNHIGYLMGAGDEVPKSLEQIGYRVALITPENITENYLQQFDAIVVGIRAYNVIDPLTYKQPILLDYVKNGGNLIVQYNTTDRALSQFNGLAPYPLKISRDRVTEEDAPVRIIAPNHPIITGPNKIVPGDFDGWVQERGLYFPNDWDPAFVPILSMNDKGESPKEGSLLVAPYGKGYYIYTGLSFFRELPEGVPGAFKLITNMISIGKDSLQKPKIKG</sequence>
<dbReference type="Gene3D" id="3.40.50.10320">
    <property type="entry name" value="LmbE-like"/>
    <property type="match status" value="1"/>
</dbReference>
<dbReference type="SUPFAM" id="SSF52317">
    <property type="entry name" value="Class I glutamine amidotransferase-like"/>
    <property type="match status" value="1"/>
</dbReference>
<keyword evidence="2" id="KW-1185">Reference proteome</keyword>
<comment type="caution">
    <text evidence="1">The sequence shown here is derived from an EMBL/GenBank/DDBJ whole genome shotgun (WGS) entry which is preliminary data.</text>
</comment>
<dbReference type="EMBL" id="AJJU01000006">
    <property type="protein sequence ID" value="EID75282.1"/>
    <property type="molecule type" value="Genomic_DNA"/>
</dbReference>
<dbReference type="PATRIC" id="fig|946077.3.peg.1401"/>
<dbReference type="RefSeq" id="WP_008238794.1">
    <property type="nucleotide sequence ID" value="NZ_AJJU01000006.1"/>
</dbReference>
<accession>I0WFW6</accession>
<dbReference type="eggNOG" id="COG2120">
    <property type="taxonomic scope" value="Bacteria"/>
</dbReference>
<dbReference type="InterPro" id="IPR003737">
    <property type="entry name" value="GlcNAc_PI_deacetylase-related"/>
</dbReference>
<reference evidence="1 2" key="1">
    <citation type="journal article" date="2012" name="J. Bacteriol.">
        <title>Genome Sequence of the Halotolerant Bacterium Imtechella halotolerans K1T.</title>
        <authorList>
            <person name="Kumar S."/>
            <person name="Vikram S."/>
            <person name="Subramanian S."/>
            <person name="Raghava G.P."/>
            <person name="Pinnaka A.K."/>
        </authorList>
    </citation>
    <scope>NUCLEOTIDE SEQUENCE [LARGE SCALE GENOMIC DNA]</scope>
    <source>
        <strain evidence="1 2">K1</strain>
    </source>
</reference>
<evidence type="ECO:0000313" key="1">
    <source>
        <dbReference type="EMBL" id="EID75282.1"/>
    </source>
</evidence>
<proteinExistence type="predicted"/>
<name>I0WFW6_9FLAO</name>
<protein>
    <submittedName>
        <fullName evidence="1">Carbohydrate esterase</fullName>
    </submittedName>
</protein>
<gene>
    <name evidence="1" type="ORF">W5A_06920</name>
</gene>
<dbReference type="Proteomes" id="UP000005938">
    <property type="component" value="Unassembled WGS sequence"/>
</dbReference>
<dbReference type="STRING" id="946077.W5A_06920"/>
<evidence type="ECO:0000313" key="2">
    <source>
        <dbReference type="Proteomes" id="UP000005938"/>
    </source>
</evidence>
<dbReference type="InterPro" id="IPR024078">
    <property type="entry name" value="LmbE-like_dom_sf"/>
</dbReference>
<dbReference type="SUPFAM" id="SSF102588">
    <property type="entry name" value="LmbE-like"/>
    <property type="match status" value="1"/>
</dbReference>